<keyword evidence="4 6" id="KW-0472">Membrane</keyword>
<evidence type="ECO:0000256" key="4">
    <source>
        <dbReference type="ARBA" id="ARBA00023136"/>
    </source>
</evidence>
<feature type="transmembrane region" description="Helical" evidence="6">
    <location>
        <begin position="317"/>
        <end position="338"/>
    </location>
</feature>
<evidence type="ECO:0008006" key="9">
    <source>
        <dbReference type="Google" id="ProtNLM"/>
    </source>
</evidence>
<proteinExistence type="predicted"/>
<feature type="region of interest" description="Disordered" evidence="5">
    <location>
        <begin position="567"/>
        <end position="611"/>
    </location>
</feature>
<feature type="compositionally biased region" description="Low complexity" evidence="5">
    <location>
        <begin position="94"/>
        <end position="105"/>
    </location>
</feature>
<dbReference type="RefSeq" id="XP_024745771.1">
    <property type="nucleotide sequence ID" value="XM_024896440.1"/>
</dbReference>
<evidence type="ECO:0000256" key="2">
    <source>
        <dbReference type="ARBA" id="ARBA00022692"/>
    </source>
</evidence>
<dbReference type="GeneID" id="36604558"/>
<keyword evidence="8" id="KW-1185">Reference proteome</keyword>
<feature type="region of interest" description="Disordered" evidence="5">
    <location>
        <begin position="421"/>
        <end position="525"/>
    </location>
</feature>
<gene>
    <name evidence="7" type="ORF">BBK36DRAFT_1185403</name>
</gene>
<evidence type="ECO:0000313" key="8">
    <source>
        <dbReference type="Proteomes" id="UP000241546"/>
    </source>
</evidence>
<evidence type="ECO:0000256" key="3">
    <source>
        <dbReference type="ARBA" id="ARBA00022989"/>
    </source>
</evidence>
<comment type="subcellular location">
    <subcellularLocation>
        <location evidence="1">Membrane</location>
        <topology evidence="1">Single-pass membrane protein</topology>
    </subcellularLocation>
</comment>
<dbReference type="InterPro" id="IPR051694">
    <property type="entry name" value="Immunoregulatory_rcpt-like"/>
</dbReference>
<feature type="compositionally biased region" description="Polar residues" evidence="5">
    <location>
        <begin position="39"/>
        <end position="93"/>
    </location>
</feature>
<evidence type="ECO:0000256" key="1">
    <source>
        <dbReference type="ARBA" id="ARBA00004167"/>
    </source>
</evidence>
<evidence type="ECO:0000256" key="5">
    <source>
        <dbReference type="SAM" id="MobiDB-lite"/>
    </source>
</evidence>
<feature type="compositionally biased region" description="Polar residues" evidence="5">
    <location>
        <begin position="1"/>
        <end position="30"/>
    </location>
</feature>
<dbReference type="PANTHER" id="PTHR15549">
    <property type="entry name" value="PAIRED IMMUNOGLOBULIN-LIKE TYPE 2 RECEPTOR"/>
    <property type="match status" value="1"/>
</dbReference>
<dbReference type="EMBL" id="KZ680223">
    <property type="protein sequence ID" value="PTB62451.1"/>
    <property type="molecule type" value="Genomic_DNA"/>
</dbReference>
<reference evidence="8" key="1">
    <citation type="submission" date="2016-07" db="EMBL/GenBank/DDBJ databases">
        <title>Multiple horizontal gene transfer events from other fungi enriched the ability of initially mycotrophic Trichoderma (Ascomycota) to feed on dead plant biomass.</title>
        <authorList>
            <consortium name="DOE Joint Genome Institute"/>
            <person name="Atanasova L."/>
            <person name="Chenthamara K."/>
            <person name="Zhang J."/>
            <person name="Grujic M."/>
            <person name="Henrissat B."/>
            <person name="Kuo A."/>
            <person name="Aerts A."/>
            <person name="Salamov A."/>
            <person name="Lipzen A."/>
            <person name="Labutti K."/>
            <person name="Barry K."/>
            <person name="Miao Y."/>
            <person name="Rahimi M.J."/>
            <person name="Shen Q."/>
            <person name="Grigoriev I.V."/>
            <person name="Kubicek C.P."/>
            <person name="Druzhinina I.S."/>
        </authorList>
    </citation>
    <scope>NUCLEOTIDE SEQUENCE [LARGE SCALE GENOMIC DNA]</scope>
    <source>
        <strain evidence="8">TUCIM 6016</strain>
    </source>
</reference>
<feature type="region of interest" description="Disordered" evidence="5">
    <location>
        <begin position="230"/>
        <end position="251"/>
    </location>
</feature>
<feature type="compositionally biased region" description="Basic and acidic residues" evidence="5">
    <location>
        <begin position="591"/>
        <end position="611"/>
    </location>
</feature>
<sequence>MSSLPSVASPTSIETQLPGSTAFLNTSSAATGGPDVSPLPSSSVIFSDSAQDILTSSNDAPNVAPSTMHSPPTQAPSTTGSSFSAEETVGSFSTTAPALPTTITASNQPEPSPQIAPTVTPSSPTPSSATIPSQSSGVGTEIAQEVSSTPANPTSTTRTQATSAAAQPTDDSTQEPEVFSAEAVDPPAKTSALSSNPAASSAEAPPSAEQPPAAPTGAVNQVVSVSAASSSASTTSISATTSTPIPTSISVSTSTSGSAAIFAALSATTDSISSGTSSSTATDATFTFPSAISTLPGDASESIDPVGSSSKPPTGTIVGGTVGGIAAVALILILLWLWKRRAADGRQGLNKDGGFTEKGSFISMGQKLGISTTLNAARRKLGEKLGSRNVNMDRGNSQFLEAAITEPINATLPPDPLCQHPVAPGNRPREFRNGQGISLEPGKLNPFSDANSLMSVTAPPPSSLDPFSDDNMVLPPPVSASTRRSRGRSLGGLGSFQVPRGPPRPHSVHRESVHGLESTGQNRESFLQRRDRIRSDPFDLELQPNQLIPPGTAISTRGSSVYSGQFQQSSRDSYTSRYVSGSSLGDWSGGVKEEPVGYEGMVERVDSPTIA</sequence>
<evidence type="ECO:0000256" key="6">
    <source>
        <dbReference type="SAM" id="Phobius"/>
    </source>
</evidence>
<feature type="compositionally biased region" description="Polar residues" evidence="5">
    <location>
        <begin position="567"/>
        <end position="585"/>
    </location>
</feature>
<dbReference type="GO" id="GO:0016020">
    <property type="term" value="C:membrane"/>
    <property type="evidence" value="ECO:0007669"/>
    <property type="project" value="UniProtKB-SubCell"/>
</dbReference>
<feature type="compositionally biased region" description="Low complexity" evidence="5">
    <location>
        <begin position="117"/>
        <end position="136"/>
    </location>
</feature>
<feature type="compositionally biased region" description="Low complexity" evidence="5">
    <location>
        <begin position="191"/>
        <end position="207"/>
    </location>
</feature>
<dbReference type="AlphaFoldDB" id="A0A2T4AZP7"/>
<protein>
    <recommendedName>
        <fullName evidence="9">Mid2 domain-containing protein</fullName>
    </recommendedName>
</protein>
<dbReference type="Proteomes" id="UP000241546">
    <property type="component" value="Unassembled WGS sequence"/>
</dbReference>
<dbReference type="OrthoDB" id="5240840at2759"/>
<accession>A0A2T4AZP7</accession>
<feature type="region of interest" description="Disordered" evidence="5">
    <location>
        <begin position="1"/>
        <end position="216"/>
    </location>
</feature>
<feature type="compositionally biased region" description="Low complexity" evidence="5">
    <location>
        <begin position="153"/>
        <end position="171"/>
    </location>
</feature>
<dbReference type="GO" id="GO:0071944">
    <property type="term" value="C:cell periphery"/>
    <property type="evidence" value="ECO:0007669"/>
    <property type="project" value="UniProtKB-ARBA"/>
</dbReference>
<organism evidence="7 8">
    <name type="scientific">Trichoderma citrinoviride</name>
    <dbReference type="NCBI Taxonomy" id="58853"/>
    <lineage>
        <taxon>Eukaryota</taxon>
        <taxon>Fungi</taxon>
        <taxon>Dikarya</taxon>
        <taxon>Ascomycota</taxon>
        <taxon>Pezizomycotina</taxon>
        <taxon>Sordariomycetes</taxon>
        <taxon>Hypocreomycetidae</taxon>
        <taxon>Hypocreales</taxon>
        <taxon>Hypocreaceae</taxon>
        <taxon>Trichoderma</taxon>
    </lineage>
</organism>
<name>A0A2T4AZP7_9HYPO</name>
<keyword evidence="3 6" id="KW-1133">Transmembrane helix</keyword>
<keyword evidence="2 6" id="KW-0812">Transmembrane</keyword>
<evidence type="ECO:0000313" key="7">
    <source>
        <dbReference type="EMBL" id="PTB62451.1"/>
    </source>
</evidence>